<dbReference type="Pfam" id="PF07690">
    <property type="entry name" value="MFS_1"/>
    <property type="match status" value="1"/>
</dbReference>
<evidence type="ECO:0000256" key="1">
    <source>
        <dbReference type="ARBA" id="ARBA00004141"/>
    </source>
</evidence>
<accession>A0A6J5H4A2</accession>
<dbReference type="PANTHER" id="PTHR43791:SF36">
    <property type="entry name" value="TRANSPORTER, PUTATIVE (AFU_ORTHOLOGUE AFUA_6G08340)-RELATED"/>
    <property type="match status" value="1"/>
</dbReference>
<keyword evidence="2" id="KW-0813">Transport</keyword>
<dbReference type="GO" id="GO:0022857">
    <property type="term" value="F:transmembrane transporter activity"/>
    <property type="evidence" value="ECO:0007669"/>
    <property type="project" value="InterPro"/>
</dbReference>
<evidence type="ECO:0000256" key="2">
    <source>
        <dbReference type="ARBA" id="ARBA00022448"/>
    </source>
</evidence>
<dbReference type="PROSITE" id="PS50850">
    <property type="entry name" value="MFS"/>
    <property type="match status" value="1"/>
</dbReference>
<feature type="transmembrane region" description="Helical" evidence="6">
    <location>
        <begin position="241"/>
        <end position="262"/>
    </location>
</feature>
<gene>
    <name evidence="8" type="primary">ttuB_12</name>
    <name evidence="8" type="ORF">LMG27177_07227</name>
</gene>
<dbReference type="SUPFAM" id="SSF103473">
    <property type="entry name" value="MFS general substrate transporter"/>
    <property type="match status" value="1"/>
</dbReference>
<name>A0A6J5H4A2_9BURK</name>
<feature type="transmembrane region" description="Helical" evidence="6">
    <location>
        <begin position="274"/>
        <end position="294"/>
    </location>
</feature>
<reference evidence="8 9" key="1">
    <citation type="submission" date="2020-04" db="EMBL/GenBank/DDBJ databases">
        <authorList>
            <person name="De Canck E."/>
        </authorList>
    </citation>
    <scope>NUCLEOTIDE SEQUENCE [LARGE SCALE GENOMIC DNA]</scope>
    <source>
        <strain evidence="8 9">LMG 27177</strain>
    </source>
</reference>
<protein>
    <submittedName>
        <fullName evidence="8">Tartrate transporter</fullName>
    </submittedName>
</protein>
<evidence type="ECO:0000256" key="6">
    <source>
        <dbReference type="SAM" id="Phobius"/>
    </source>
</evidence>
<feature type="transmembrane region" description="Helical" evidence="6">
    <location>
        <begin position="81"/>
        <end position="99"/>
    </location>
</feature>
<dbReference type="FunFam" id="1.20.1250.20:FF:000018">
    <property type="entry name" value="MFS transporter permease"/>
    <property type="match status" value="1"/>
</dbReference>
<dbReference type="InterPro" id="IPR011701">
    <property type="entry name" value="MFS"/>
</dbReference>
<dbReference type="InterPro" id="IPR036259">
    <property type="entry name" value="MFS_trans_sf"/>
</dbReference>
<evidence type="ECO:0000313" key="9">
    <source>
        <dbReference type="Proteomes" id="UP000494252"/>
    </source>
</evidence>
<keyword evidence="4 6" id="KW-1133">Transmembrane helix</keyword>
<keyword evidence="9" id="KW-1185">Reference proteome</keyword>
<comment type="subcellular location">
    <subcellularLocation>
        <location evidence="1">Membrane</location>
        <topology evidence="1">Multi-pass membrane protein</topology>
    </subcellularLocation>
</comment>
<organism evidence="8 9">
    <name type="scientific">Paraburkholderia fynbosensis</name>
    <dbReference type="NCBI Taxonomy" id="1200993"/>
    <lineage>
        <taxon>Bacteria</taxon>
        <taxon>Pseudomonadati</taxon>
        <taxon>Pseudomonadota</taxon>
        <taxon>Betaproteobacteria</taxon>
        <taxon>Burkholderiales</taxon>
        <taxon>Burkholderiaceae</taxon>
        <taxon>Paraburkholderia</taxon>
    </lineage>
</organism>
<dbReference type="EMBL" id="CADIKI010000036">
    <property type="protein sequence ID" value="CAB3810466.1"/>
    <property type="molecule type" value="Genomic_DNA"/>
</dbReference>
<dbReference type="GO" id="GO:0016020">
    <property type="term" value="C:membrane"/>
    <property type="evidence" value="ECO:0007669"/>
    <property type="project" value="UniProtKB-SubCell"/>
</dbReference>
<feature type="transmembrane region" description="Helical" evidence="6">
    <location>
        <begin position="143"/>
        <end position="163"/>
    </location>
</feature>
<evidence type="ECO:0000259" key="7">
    <source>
        <dbReference type="PROSITE" id="PS50850"/>
    </source>
</evidence>
<proteinExistence type="predicted"/>
<dbReference type="AlphaFoldDB" id="A0A6J5H4A2"/>
<evidence type="ECO:0000313" key="8">
    <source>
        <dbReference type="EMBL" id="CAB3810466.1"/>
    </source>
</evidence>
<dbReference type="CDD" id="cd17319">
    <property type="entry name" value="MFS_ExuT_GudP_like"/>
    <property type="match status" value="1"/>
</dbReference>
<feature type="transmembrane region" description="Helical" evidence="6">
    <location>
        <begin position="46"/>
        <end position="65"/>
    </location>
</feature>
<evidence type="ECO:0000256" key="4">
    <source>
        <dbReference type="ARBA" id="ARBA00022989"/>
    </source>
</evidence>
<evidence type="ECO:0000256" key="5">
    <source>
        <dbReference type="ARBA" id="ARBA00023136"/>
    </source>
</evidence>
<sequence length="431" mass="47138">MDMEFVTMRQVMRRLMPLVIACYFVAYLDRVNVSFAALQMNRQLSLSASAYGFGAGLFFITYLICEIPSNLAMHRFGARRWISRIMLTWGICAMGMAFVQGPKTFFLGRGLLGAAEAGLNPGMLLYFTLWFPARYRARMTGYLYVAVPLSIVVGAPLSGLLLTMNGLWGLAGWQWMFLLEGLPAVLLSFYVFAVMADRPSQAKWLSPDRAAWLEERISLETRSKASPVKGSLKDALTDWRVLWLGIVFFSDVALNNAIGFYLPQIVKSFGLTYAQTGFVSAIPGLIAIVCMILWCRHSDRHEERKWHSALPLVLGGLALIASTLFHEPVLRMIALTLATIGTLAFVPIFWTIPSSYFTGAAAAAGLAAISSIGILGGAVAPWLVGIFKDLTGSFNTGQSIVGAFAVLCGIALLIARTERSIATDQRVADGT</sequence>
<feature type="transmembrane region" description="Helical" evidence="6">
    <location>
        <begin position="359"/>
        <end position="384"/>
    </location>
</feature>
<feature type="domain" description="Major facilitator superfamily (MFS) profile" evidence="7">
    <location>
        <begin position="15"/>
        <end position="420"/>
    </location>
</feature>
<dbReference type="PANTHER" id="PTHR43791">
    <property type="entry name" value="PERMEASE-RELATED"/>
    <property type="match status" value="1"/>
</dbReference>
<feature type="transmembrane region" description="Helical" evidence="6">
    <location>
        <begin position="306"/>
        <end position="326"/>
    </location>
</feature>
<feature type="transmembrane region" description="Helical" evidence="6">
    <location>
        <begin position="175"/>
        <end position="196"/>
    </location>
</feature>
<dbReference type="Proteomes" id="UP000494252">
    <property type="component" value="Unassembled WGS sequence"/>
</dbReference>
<feature type="transmembrane region" description="Helical" evidence="6">
    <location>
        <begin position="396"/>
        <end position="415"/>
    </location>
</feature>
<feature type="transmembrane region" description="Helical" evidence="6">
    <location>
        <begin position="111"/>
        <end position="131"/>
    </location>
</feature>
<feature type="transmembrane region" description="Helical" evidence="6">
    <location>
        <begin position="332"/>
        <end position="352"/>
    </location>
</feature>
<evidence type="ECO:0000256" key="3">
    <source>
        <dbReference type="ARBA" id="ARBA00022692"/>
    </source>
</evidence>
<dbReference type="InterPro" id="IPR020846">
    <property type="entry name" value="MFS_dom"/>
</dbReference>
<keyword evidence="3 6" id="KW-0812">Transmembrane</keyword>
<dbReference type="Gene3D" id="1.20.1250.20">
    <property type="entry name" value="MFS general substrate transporter like domains"/>
    <property type="match status" value="2"/>
</dbReference>
<keyword evidence="5 6" id="KW-0472">Membrane</keyword>
<dbReference type="RefSeq" id="WP_175166184.1">
    <property type="nucleotide sequence ID" value="NZ_CADIKI010000036.1"/>
</dbReference>